<dbReference type="Proteomes" id="UP001157502">
    <property type="component" value="Chromosome 13"/>
</dbReference>
<evidence type="ECO:0000313" key="2">
    <source>
        <dbReference type="Proteomes" id="UP001157502"/>
    </source>
</evidence>
<comment type="caution">
    <text evidence="1">The sequence shown here is derived from an EMBL/GenBank/DDBJ whole genome shotgun (WGS) entry which is preliminary data.</text>
</comment>
<sequence length="69" mass="7538">MYLSSVRSFDVFQVQFGPTLSLSVHVFKVNSPPRPSYSYGGLHHLVVVCGGAGAAFKPSNRRVNYGRHG</sequence>
<evidence type="ECO:0000313" key="1">
    <source>
        <dbReference type="EMBL" id="KAJ8002575.1"/>
    </source>
</evidence>
<name>A0ACC2GGH4_DALPE</name>
<dbReference type="EMBL" id="CM055740">
    <property type="protein sequence ID" value="KAJ8002575.1"/>
    <property type="molecule type" value="Genomic_DNA"/>
</dbReference>
<keyword evidence="2" id="KW-1185">Reference proteome</keyword>
<organism evidence="1 2">
    <name type="scientific">Dallia pectoralis</name>
    <name type="common">Alaska blackfish</name>
    <dbReference type="NCBI Taxonomy" id="75939"/>
    <lineage>
        <taxon>Eukaryota</taxon>
        <taxon>Metazoa</taxon>
        <taxon>Chordata</taxon>
        <taxon>Craniata</taxon>
        <taxon>Vertebrata</taxon>
        <taxon>Euteleostomi</taxon>
        <taxon>Actinopterygii</taxon>
        <taxon>Neopterygii</taxon>
        <taxon>Teleostei</taxon>
        <taxon>Protacanthopterygii</taxon>
        <taxon>Esociformes</taxon>
        <taxon>Umbridae</taxon>
        <taxon>Dallia</taxon>
    </lineage>
</organism>
<accession>A0ACC2GGH4</accession>
<reference evidence="1" key="1">
    <citation type="submission" date="2021-05" db="EMBL/GenBank/DDBJ databases">
        <authorList>
            <person name="Pan Q."/>
            <person name="Jouanno E."/>
            <person name="Zahm M."/>
            <person name="Klopp C."/>
            <person name="Cabau C."/>
            <person name="Louis A."/>
            <person name="Berthelot C."/>
            <person name="Parey E."/>
            <person name="Roest Crollius H."/>
            <person name="Montfort J."/>
            <person name="Robinson-Rechavi M."/>
            <person name="Bouchez O."/>
            <person name="Lampietro C."/>
            <person name="Lopez Roques C."/>
            <person name="Donnadieu C."/>
            <person name="Postlethwait J."/>
            <person name="Bobe J."/>
            <person name="Dillon D."/>
            <person name="Chandos A."/>
            <person name="von Hippel F."/>
            <person name="Guiguen Y."/>
        </authorList>
    </citation>
    <scope>NUCLEOTIDE SEQUENCE</scope>
    <source>
        <strain evidence="1">YG-Jan2019</strain>
    </source>
</reference>
<proteinExistence type="predicted"/>
<gene>
    <name evidence="1" type="ORF">DPEC_G00160330</name>
</gene>
<protein>
    <submittedName>
        <fullName evidence="1">Uncharacterized protein</fullName>
    </submittedName>
</protein>